<geneLocation type="plasmid" evidence="1 2">
    <name>pQBR103</name>
</geneLocation>
<evidence type="ECO:0000313" key="2">
    <source>
        <dbReference type="Proteomes" id="UP000002332"/>
    </source>
</evidence>
<dbReference type="PATRIC" id="fig|216595.4.peg.112"/>
<accession>A4V7S6</accession>
<dbReference type="EMBL" id="AM235768">
    <property type="protein sequence ID" value="CAM96213.1"/>
    <property type="molecule type" value="Genomic_DNA"/>
</dbReference>
<proteinExistence type="predicted"/>
<dbReference type="Gene3D" id="2.30.30.940">
    <property type="match status" value="1"/>
</dbReference>
<reference evidence="1 2" key="1">
    <citation type="journal article" date="2007" name="ISME J.">
        <title>Sequence-based analysis of pQBR103; a representative of a unique, transfer-proficient mega plasmid resident in the microbial community of sugar beet.</title>
        <authorList>
            <person name="Tett A."/>
            <person name="Spiers A.J."/>
            <person name="Crossman L.C."/>
            <person name="Ager D."/>
            <person name="Ciric L."/>
            <person name="Dow J.M."/>
            <person name="Fry J.C."/>
            <person name="Harris D."/>
            <person name="Lilley A."/>
            <person name="Oliver A."/>
            <person name="Parkhill J."/>
            <person name="Quail M.A."/>
            <person name="Rainey P.B."/>
            <person name="Saunders N.J."/>
            <person name="Seeger K."/>
            <person name="Snyder L.A.S."/>
            <person name="Squares R."/>
            <person name="Thomas C.M."/>
            <person name="Turner S.L."/>
            <person name="Zhang X.-X."/>
            <person name="Field D."/>
            <person name="Bailey M.J."/>
        </authorList>
    </citation>
    <scope>NUCLEOTIDE SEQUENCE [LARGE SCALE GENOMIC DNA]</scope>
    <source>
        <strain evidence="1 2">SBW25</strain>
    </source>
</reference>
<name>A4V7S6_PSEFS</name>
<dbReference type="RefSeq" id="WP_011922989.1">
    <property type="nucleotide sequence ID" value="NC_009444.1"/>
</dbReference>
<dbReference type="InterPro" id="IPR027417">
    <property type="entry name" value="P-loop_NTPase"/>
</dbReference>
<keyword evidence="1" id="KW-0614">Plasmid</keyword>
<dbReference type="Gene3D" id="3.40.50.300">
    <property type="entry name" value="P-loop containing nucleotide triphosphate hydrolases"/>
    <property type="match status" value="2"/>
</dbReference>
<gene>
    <name evidence="1" type="ordered locus">pQBR0181</name>
</gene>
<dbReference type="AlphaFoldDB" id="A4V7S6"/>
<evidence type="ECO:0000313" key="1">
    <source>
        <dbReference type="EMBL" id="CAM96213.1"/>
    </source>
</evidence>
<protein>
    <submittedName>
        <fullName evidence="1">Exodeoxyribonuclease</fullName>
    </submittedName>
</protein>
<organism evidence="1 2">
    <name type="scientific">Pseudomonas fluorescens (strain SBW25)</name>
    <dbReference type="NCBI Taxonomy" id="216595"/>
    <lineage>
        <taxon>Bacteria</taxon>
        <taxon>Pseudomonadati</taxon>
        <taxon>Pseudomonadota</taxon>
        <taxon>Gammaproteobacteria</taxon>
        <taxon>Pseudomonadales</taxon>
        <taxon>Pseudomonadaceae</taxon>
        <taxon>Pseudomonas</taxon>
    </lineage>
</organism>
<dbReference type="Proteomes" id="UP000002332">
    <property type="component" value="Plasmid pQBR103"/>
</dbReference>
<sequence length="740" mass="81773">MNMERVPEAVEGLLREQAILSSIQYRDPLGPWGIGTFRREDGTTFQATGSFGQPILYEEFILYGKWSPDIPGGDFDTASFSSMPPKALETLPRYLTSLTQNRVAIAATNKAVQHFGENLIDILERAPSRLTEAGVSESDAELLGMTWATERSHQLALAQIDLEGIPPEKLATLQRRLGYMTDLNLVLREDPYLLYVHFDDMLFSTAQSLAKRFRVTNDTVSAVKGAIVAVLRKEAWLGHSYIEGVPLVDAVSKLLKLDRAVLYPLIKEGVTELRRAKVARAEERRLQLYNLYEIEKSLVEKAIGWTRLTAAELEDLVPSEEMGIKLLRPLKLGAPATKTLSMGLCHLMAERLALVQCETLHDQLTIVQGIQLFLNAFGTDALITASSKEMVTELQLTLGDEAPVVSYAELIGLDPVTGVPQQNRASPIPTDVVVVVGTDSMGVEEIHYLLEAMPEAGRIFMLGAPKDLPSQTIGQPFDEMAKVPEIRTFIASFWLPARTEQRKAAKDVWSGSIKPDDSFDPSKPISWLNTPRESIPDVVNVLLRELSGSCQISPLHDIKPVVARQHAEVPGTDAVSWLTRSIAHEFVGKDDPVDFHGRALFKGMPVLVHQALSLEHPAFSIFEATELSGERMLATPRSGNPAVIDLKRNLNIFHGGVLTPKFARGRVYEFVILIVLKEHMGLFNAELLSTLLNSAKRSLILVGELDGIADSFPGDEPTRVRSSLSKWMATDGDQIDPPQK</sequence>